<dbReference type="GO" id="GO:0071013">
    <property type="term" value="C:catalytic step 2 spliceosome"/>
    <property type="evidence" value="ECO:0007669"/>
    <property type="project" value="TreeGrafter"/>
</dbReference>
<sequence length="489" mass="54520">MALQKVGGKALLAAEKRDSKTPKVKQQTILDEDKYAENLEKIIVRDFYPDLPKLHAQEEYLMAVDMNDIEKLQEIHAKYDKKTTSAEAPSIYSTPATFETPAQDHAATPCQSTDGTKSPSRTELPEKDKEDCKKRSDLDLSLDQFLAKNTSEDNASFSELMKENDQKHRVKHAWLFEKEQHQDQEQEQNLALPSIEKQAIEAGKKPTNLQTWTYKPHNSLMYVPDGVDKSDKERLDEAKLKQREILHSNTRFIEKPHDIQQSRECIAQAANARALAVQGKIGADGREILPERTPMVNGYGFMGTPSPAPGVGESPLMTWGMIEDTPYRLDGNATPRGNHTPGPVFHIPDVPKRDRIALELVERASKAHRAKKQEALKRVTASFASPGMLRFGSSPKTDRLSRMSPAAQRLASSKLRVTSSDKALKASYTPSPAHGSSSDKTPVRLTPRGHQTPSSVTPRSTPKRDGGDVTSLTDNLLSLPKRQKAKEFF</sequence>
<evidence type="ECO:0000256" key="3">
    <source>
        <dbReference type="ARBA" id="ARBA00023242"/>
    </source>
</evidence>
<feature type="compositionally biased region" description="Polar residues" evidence="4">
    <location>
        <begin position="449"/>
        <end position="460"/>
    </location>
</feature>
<feature type="compositionally biased region" description="Polar residues" evidence="4">
    <location>
        <begin position="428"/>
        <end position="440"/>
    </location>
</feature>
<dbReference type="PANTHER" id="PTHR12940">
    <property type="entry name" value="ES-2 PROTEIN - RELATED"/>
    <property type="match status" value="1"/>
</dbReference>
<reference evidence="5" key="1">
    <citation type="journal article" date="2023" name="Mol. Biol. Evol.">
        <title>Third-Generation Sequencing Reveals the Adaptive Role of the Epigenome in Three Deep-Sea Polychaetes.</title>
        <authorList>
            <person name="Perez M."/>
            <person name="Aroh O."/>
            <person name="Sun Y."/>
            <person name="Lan Y."/>
            <person name="Juniper S.K."/>
            <person name="Young C.R."/>
            <person name="Angers B."/>
            <person name="Qian P.Y."/>
        </authorList>
    </citation>
    <scope>NUCLEOTIDE SEQUENCE</scope>
    <source>
        <strain evidence="5">R07B-5</strain>
    </source>
</reference>
<comment type="caution">
    <text evidence="5">The sequence shown here is derived from an EMBL/GenBank/DDBJ whole genome shotgun (WGS) entry which is preliminary data.</text>
</comment>
<proteinExistence type="inferred from homology"/>
<dbReference type="EMBL" id="JAODUO010000118">
    <property type="protein sequence ID" value="KAK2188919.1"/>
    <property type="molecule type" value="Genomic_DNA"/>
</dbReference>
<evidence type="ECO:0000313" key="5">
    <source>
        <dbReference type="EMBL" id="KAK2188919.1"/>
    </source>
</evidence>
<name>A0AAD9P6E1_RIDPI</name>
<keyword evidence="6" id="KW-1185">Reference proteome</keyword>
<feature type="region of interest" description="Disordered" evidence="4">
    <location>
        <begin position="386"/>
        <end position="489"/>
    </location>
</feature>
<feature type="region of interest" description="Disordered" evidence="4">
    <location>
        <begin position="98"/>
        <end position="135"/>
    </location>
</feature>
<evidence type="ECO:0000256" key="4">
    <source>
        <dbReference type="SAM" id="MobiDB-lite"/>
    </source>
</evidence>
<organism evidence="5 6">
    <name type="scientific">Ridgeia piscesae</name>
    <name type="common">Tubeworm</name>
    <dbReference type="NCBI Taxonomy" id="27915"/>
    <lineage>
        <taxon>Eukaryota</taxon>
        <taxon>Metazoa</taxon>
        <taxon>Spiralia</taxon>
        <taxon>Lophotrochozoa</taxon>
        <taxon>Annelida</taxon>
        <taxon>Polychaeta</taxon>
        <taxon>Sedentaria</taxon>
        <taxon>Canalipalpata</taxon>
        <taxon>Sabellida</taxon>
        <taxon>Siboglinidae</taxon>
        <taxon>Ridgeia</taxon>
    </lineage>
</organism>
<evidence type="ECO:0008006" key="7">
    <source>
        <dbReference type="Google" id="ProtNLM"/>
    </source>
</evidence>
<accession>A0AAD9P6E1</accession>
<dbReference type="AlphaFoldDB" id="A0AAD9P6E1"/>
<evidence type="ECO:0000256" key="2">
    <source>
        <dbReference type="ARBA" id="ARBA00009072"/>
    </source>
</evidence>
<protein>
    <recommendedName>
        <fullName evidence="7">Splicing factor ESS-2 homolog</fullName>
    </recommendedName>
</protein>
<dbReference type="InterPro" id="IPR019148">
    <property type="entry name" value="Nuclear_protein_DGCR14_ESS-2"/>
</dbReference>
<keyword evidence="3" id="KW-0539">Nucleus</keyword>
<gene>
    <name evidence="5" type="ORF">NP493_119g01012</name>
</gene>
<comment type="similarity">
    <text evidence="2">Belongs to the ESS2 family.</text>
</comment>
<dbReference type="Proteomes" id="UP001209878">
    <property type="component" value="Unassembled WGS sequence"/>
</dbReference>
<evidence type="ECO:0000313" key="6">
    <source>
        <dbReference type="Proteomes" id="UP001209878"/>
    </source>
</evidence>
<feature type="compositionally biased region" description="Basic and acidic residues" evidence="4">
    <location>
        <begin position="123"/>
        <end position="135"/>
    </location>
</feature>
<feature type="compositionally biased region" description="Polar residues" evidence="4">
    <location>
        <begin position="109"/>
        <end position="121"/>
    </location>
</feature>
<evidence type="ECO:0000256" key="1">
    <source>
        <dbReference type="ARBA" id="ARBA00004123"/>
    </source>
</evidence>
<dbReference type="PANTHER" id="PTHR12940:SF0">
    <property type="entry name" value="SPLICING FACTOR ESS-2 HOMOLOG"/>
    <property type="match status" value="1"/>
</dbReference>
<dbReference type="Pfam" id="PF09751">
    <property type="entry name" value="Es2"/>
    <property type="match status" value="1"/>
</dbReference>
<comment type="subcellular location">
    <subcellularLocation>
        <location evidence="1">Nucleus</location>
    </subcellularLocation>
</comment>